<dbReference type="InterPro" id="IPR018244">
    <property type="entry name" value="Allrgn_V5/Tpx1_CS"/>
</dbReference>
<dbReference type="SUPFAM" id="SSF55797">
    <property type="entry name" value="PR-1-like"/>
    <property type="match status" value="1"/>
</dbReference>
<feature type="non-terminal residue" evidence="2">
    <location>
        <position position="1"/>
    </location>
</feature>
<dbReference type="PANTHER" id="PTHR10334">
    <property type="entry name" value="CYSTEINE-RICH SECRETORY PROTEIN-RELATED"/>
    <property type="match status" value="1"/>
</dbReference>
<evidence type="ECO:0000313" key="3">
    <source>
        <dbReference type="Proteomes" id="UP000728185"/>
    </source>
</evidence>
<dbReference type="InterPro" id="IPR001283">
    <property type="entry name" value="CRISP-related"/>
</dbReference>
<organism evidence="2 3">
    <name type="scientific">Fasciolopsis buskii</name>
    <dbReference type="NCBI Taxonomy" id="27845"/>
    <lineage>
        <taxon>Eukaryota</taxon>
        <taxon>Metazoa</taxon>
        <taxon>Spiralia</taxon>
        <taxon>Lophotrochozoa</taxon>
        <taxon>Platyhelminthes</taxon>
        <taxon>Trematoda</taxon>
        <taxon>Digenea</taxon>
        <taxon>Plagiorchiida</taxon>
        <taxon>Echinostomata</taxon>
        <taxon>Echinostomatoidea</taxon>
        <taxon>Fasciolidae</taxon>
        <taxon>Fasciolopsis</taxon>
    </lineage>
</organism>
<evidence type="ECO:0000259" key="1">
    <source>
        <dbReference type="SMART" id="SM00198"/>
    </source>
</evidence>
<dbReference type="AlphaFoldDB" id="A0A8E0S0Z6"/>
<dbReference type="InterPro" id="IPR035940">
    <property type="entry name" value="CAP_sf"/>
</dbReference>
<dbReference type="Pfam" id="PF00188">
    <property type="entry name" value="CAP"/>
    <property type="match status" value="1"/>
</dbReference>
<dbReference type="PROSITE" id="PS01009">
    <property type="entry name" value="CRISP_1"/>
    <property type="match status" value="1"/>
</dbReference>
<sequence>LRALHGSSPLRLDTQLSAEAQKWAECLAAKGTLEHSKCNGYGENLAFHGSSVPTEYTGAQAADQWYQEIQKHDFNRNCFQPNSDNFKDARSRLITSFFYLLTGHFSQLVWKETDRCGFGKASTPDGKRIYVVGRYQPPGNVEGEYKKNVLPLGSKVTTGESTIS</sequence>
<dbReference type="GO" id="GO:0005576">
    <property type="term" value="C:extracellular region"/>
    <property type="evidence" value="ECO:0007669"/>
    <property type="project" value="InterPro"/>
</dbReference>
<dbReference type="Gene3D" id="3.40.33.10">
    <property type="entry name" value="CAP"/>
    <property type="match status" value="1"/>
</dbReference>
<dbReference type="EMBL" id="LUCM01004960">
    <property type="protein sequence ID" value="KAA0193548.1"/>
    <property type="molecule type" value="Genomic_DNA"/>
</dbReference>
<reference evidence="2" key="1">
    <citation type="submission" date="2019-05" db="EMBL/GenBank/DDBJ databases">
        <title>Annotation for the trematode Fasciolopsis buski.</title>
        <authorList>
            <person name="Choi Y.-J."/>
        </authorList>
    </citation>
    <scope>NUCLEOTIDE SEQUENCE</scope>
    <source>
        <strain evidence="2">HT</strain>
        <tissue evidence="2">Whole worm</tissue>
    </source>
</reference>
<comment type="caution">
    <text evidence="2">The sequence shown here is derived from an EMBL/GenBank/DDBJ whole genome shotgun (WGS) entry which is preliminary data.</text>
</comment>
<dbReference type="SMART" id="SM00198">
    <property type="entry name" value="SCP"/>
    <property type="match status" value="1"/>
</dbReference>
<accession>A0A8E0S0Z6</accession>
<dbReference type="Proteomes" id="UP000728185">
    <property type="component" value="Unassembled WGS sequence"/>
</dbReference>
<keyword evidence="3" id="KW-1185">Reference proteome</keyword>
<dbReference type="InterPro" id="IPR034113">
    <property type="entry name" value="SCP_GAPR1-like"/>
</dbReference>
<name>A0A8E0S0Z6_9TREM</name>
<proteinExistence type="predicted"/>
<dbReference type="PRINTS" id="PR00837">
    <property type="entry name" value="V5TPXLIKE"/>
</dbReference>
<feature type="domain" description="SCP" evidence="1">
    <location>
        <begin position="1"/>
        <end position="143"/>
    </location>
</feature>
<dbReference type="CDD" id="cd05382">
    <property type="entry name" value="CAP_GAPR1-like"/>
    <property type="match status" value="1"/>
</dbReference>
<gene>
    <name evidence="2" type="ORF">FBUS_04235</name>
</gene>
<protein>
    <submittedName>
        <fullName evidence="2">Golgi-associated plant pathogenesis protein 1</fullName>
    </submittedName>
</protein>
<dbReference type="InterPro" id="IPR014044">
    <property type="entry name" value="CAP_dom"/>
</dbReference>
<dbReference type="OrthoDB" id="337038at2759"/>
<evidence type="ECO:0000313" key="2">
    <source>
        <dbReference type="EMBL" id="KAA0193548.1"/>
    </source>
</evidence>